<feature type="domain" description="DUF2087" evidence="1">
    <location>
        <begin position="106"/>
        <end position="180"/>
    </location>
</feature>
<dbReference type="EMBL" id="CP076022">
    <property type="protein sequence ID" value="QWC08953.1"/>
    <property type="molecule type" value="Genomic_DNA"/>
</dbReference>
<evidence type="ECO:0000259" key="1">
    <source>
        <dbReference type="Pfam" id="PF09860"/>
    </source>
</evidence>
<accession>A0A975M2V8</accession>
<evidence type="ECO:0000313" key="2">
    <source>
        <dbReference type="EMBL" id="QWC08953.1"/>
    </source>
</evidence>
<evidence type="ECO:0000313" key="3">
    <source>
        <dbReference type="Proteomes" id="UP000676885"/>
    </source>
</evidence>
<name>A0A975M2V8_9MICC</name>
<dbReference type="InterPro" id="IPR018656">
    <property type="entry name" value="DUF2087"/>
</dbReference>
<dbReference type="RefSeq" id="WP_210229330.1">
    <property type="nucleotide sequence ID" value="NZ_CP076022.1"/>
</dbReference>
<sequence length="192" mass="21132">MDQEQPAAPEAAPEQWRAVAAALADERRLRLYARIITAAGRGTPLDGQELDTRERKSLAALQKAGLVSSGACDVQPVSGVFTRLLASGREPTETSVRRFLVNGKIGSLPRRQADRLELLHYIAGHVFETVQAPQGELPVLDERMITERLAEYSADPAAVRRCLVDEGIVSRNRDGSRYWLSAPRPADGWEFA</sequence>
<keyword evidence="3" id="KW-1185">Reference proteome</keyword>
<dbReference type="AlphaFoldDB" id="A0A975M2V8"/>
<reference evidence="2 3" key="1">
    <citation type="submission" date="2021-05" db="EMBL/GenBank/DDBJ databases">
        <title>Novel species in genus Arthrobacter.</title>
        <authorList>
            <person name="Zhang G."/>
        </authorList>
    </citation>
    <scope>NUCLEOTIDE SEQUENCE [LARGE SCALE GENOMIC DNA]</scope>
    <source>
        <strain evidence="3">zg-ZUI227</strain>
    </source>
</reference>
<dbReference type="KEGG" id="ajg:KKR91_10450"/>
<protein>
    <submittedName>
        <fullName evidence="2">DUF2087 domain-containing protein</fullName>
    </submittedName>
</protein>
<proteinExistence type="predicted"/>
<dbReference type="Proteomes" id="UP000676885">
    <property type="component" value="Chromosome"/>
</dbReference>
<gene>
    <name evidence="2" type="ORF">KKR91_10450</name>
</gene>
<dbReference type="Pfam" id="PF09860">
    <property type="entry name" value="DUF2087"/>
    <property type="match status" value="1"/>
</dbReference>
<organism evidence="2 3">
    <name type="scientific">Arthrobacter jiangjiafuii</name>
    <dbReference type="NCBI Taxonomy" id="2817475"/>
    <lineage>
        <taxon>Bacteria</taxon>
        <taxon>Bacillati</taxon>
        <taxon>Actinomycetota</taxon>
        <taxon>Actinomycetes</taxon>
        <taxon>Micrococcales</taxon>
        <taxon>Micrococcaceae</taxon>
        <taxon>Arthrobacter</taxon>
    </lineage>
</organism>